<organism evidence="2 3">
    <name type="scientific">Roseiconus lacunae</name>
    <dbReference type="NCBI Taxonomy" id="2605694"/>
    <lineage>
        <taxon>Bacteria</taxon>
        <taxon>Pseudomonadati</taxon>
        <taxon>Planctomycetota</taxon>
        <taxon>Planctomycetia</taxon>
        <taxon>Pirellulales</taxon>
        <taxon>Pirellulaceae</taxon>
        <taxon>Roseiconus</taxon>
    </lineage>
</organism>
<keyword evidence="3" id="KW-1185">Reference proteome</keyword>
<comment type="caution">
    <text evidence="2">The sequence shown here is derived from an EMBL/GenBank/DDBJ whole genome shotgun (WGS) entry which is preliminary data.</text>
</comment>
<evidence type="ECO:0000313" key="3">
    <source>
        <dbReference type="Proteomes" id="UP001239462"/>
    </source>
</evidence>
<sequence>MPGLRPSSPFNRVGIYFDRQQLFGCLVKRSIAGKLQHRLESVQITDEDYAGATKQLLAKLSIDESIPTEIIGAIPTDDCIVVSMSTDASEGPEAAEQQLRQSLRQSTTGLDQLAFDELTWHSSHQSVISLTATAQDRIGLIREAVSGLGHRWRSLQPAPSSLTADVGRSAKRERTATRLFVGETSLLGVMTQGANLVHWQSQPLPRGEEERGIALIAKAIESEARAKGFEPSTEGIRIHGRHELQSLIDSTWLQKNLSRGYEWLDGPAMNPGLIAQMCADQFYSRRQNQFNFVRSKPGPPPDAPTPDAPTPDAPTPDAPSSPERHRSIAIKKPILYMLAISVVILVIADQLRRCREDYTTALAYTPSLTSSGVNPHARLIGFVSDHEPISQSLDKPIGQRGNGADFTSSLHEVVPQQRSNQTALTDRELNQEDQGSPIELVFNADYMIDLAGAPSSTDQPPKPASEAIDADRLIMLTGVAQLGRQSWAVINGRTCRPGDPIAIEGYPASTAKLLAVRQDHVVIGIGRKSYCISFDDPLRSSKAVRN</sequence>
<gene>
    <name evidence="2" type="ORF">QTN89_16120</name>
</gene>
<reference evidence="2 3" key="1">
    <citation type="submission" date="2023-06" db="EMBL/GenBank/DDBJ databases">
        <title>Roseiconus lacunae JC819 isolated from Gulf of Mannar region, Tamil Nadu.</title>
        <authorList>
            <person name="Pk S."/>
            <person name="Ch S."/>
            <person name="Ch V.R."/>
        </authorList>
    </citation>
    <scope>NUCLEOTIDE SEQUENCE [LARGE SCALE GENOMIC DNA]</scope>
    <source>
        <strain evidence="2 3">JC819</strain>
    </source>
</reference>
<dbReference type="Proteomes" id="UP001239462">
    <property type="component" value="Unassembled WGS sequence"/>
</dbReference>
<proteinExistence type="predicted"/>
<name>A0ABT7PKG3_9BACT</name>
<evidence type="ECO:0000256" key="1">
    <source>
        <dbReference type="SAM" id="MobiDB-lite"/>
    </source>
</evidence>
<dbReference type="EMBL" id="JASZZN010000011">
    <property type="protein sequence ID" value="MDM4016975.1"/>
    <property type="molecule type" value="Genomic_DNA"/>
</dbReference>
<dbReference type="RefSeq" id="WP_289164525.1">
    <property type="nucleotide sequence ID" value="NZ_JASZZN010000011.1"/>
</dbReference>
<feature type="region of interest" description="Disordered" evidence="1">
    <location>
        <begin position="291"/>
        <end position="325"/>
    </location>
</feature>
<protein>
    <submittedName>
        <fullName evidence="2">Uncharacterized protein</fullName>
    </submittedName>
</protein>
<feature type="compositionally biased region" description="Pro residues" evidence="1">
    <location>
        <begin position="297"/>
        <end position="319"/>
    </location>
</feature>
<accession>A0ABT7PKG3</accession>
<evidence type="ECO:0000313" key="2">
    <source>
        <dbReference type="EMBL" id="MDM4016975.1"/>
    </source>
</evidence>